<evidence type="ECO:0000313" key="3">
    <source>
        <dbReference type="Proteomes" id="UP000199005"/>
    </source>
</evidence>
<evidence type="ECO:0000313" key="2">
    <source>
        <dbReference type="EMBL" id="SEQ21923.1"/>
    </source>
</evidence>
<reference evidence="3 4" key="1">
    <citation type="submission" date="2016-10" db="EMBL/GenBank/DDBJ databases">
        <authorList>
            <person name="de Groot N.N."/>
        </authorList>
    </citation>
    <scope>NUCLEOTIDE SEQUENCE [LARGE SCALE GENOMIC DNA]</scope>
    <source>
        <strain evidence="1 3">DSM 1041</strain>
        <strain evidence="2 4">DSM 378</strain>
    </source>
</reference>
<protein>
    <submittedName>
        <fullName evidence="2">Uncharacterized protein</fullName>
    </submittedName>
</protein>
<gene>
    <name evidence="2" type="ORF">SAMN04244573_01199</name>
    <name evidence="1" type="ORF">SAMN04244579_03059</name>
</gene>
<evidence type="ECO:0000313" key="1">
    <source>
        <dbReference type="EMBL" id="SEJ08451.1"/>
    </source>
</evidence>
<name>A0A1H9E9J4_9GAMM</name>
<dbReference type="EMBL" id="FOFJ01000008">
    <property type="protein sequence ID" value="SEQ21923.1"/>
    <property type="molecule type" value="Genomic_DNA"/>
</dbReference>
<organism evidence="2 4">
    <name type="scientific">Azotobacter beijerinckii</name>
    <dbReference type="NCBI Taxonomy" id="170623"/>
    <lineage>
        <taxon>Bacteria</taxon>
        <taxon>Pseudomonadati</taxon>
        <taxon>Pseudomonadota</taxon>
        <taxon>Gammaproteobacteria</taxon>
        <taxon>Pseudomonadales</taxon>
        <taxon>Pseudomonadaceae</taxon>
        <taxon>Azotobacter</taxon>
    </lineage>
</organism>
<accession>A0A1H9E9J4</accession>
<proteinExistence type="predicted"/>
<dbReference type="Proteomes" id="UP000199267">
    <property type="component" value="Unassembled WGS sequence"/>
</dbReference>
<dbReference type="EMBL" id="FNYO01000037">
    <property type="protein sequence ID" value="SEJ08451.1"/>
    <property type="molecule type" value="Genomic_DNA"/>
</dbReference>
<dbReference type="AlphaFoldDB" id="A0A1H9E9J4"/>
<dbReference type="STRING" id="170623.SAMN04244579_03059"/>
<evidence type="ECO:0000313" key="4">
    <source>
        <dbReference type="Proteomes" id="UP000199267"/>
    </source>
</evidence>
<sequence>MVRFADGGERVPASLPEWLQWQAHRQGCRLPRGPRAAWAANDDVLHSRASGAGVL</sequence>
<dbReference type="Proteomes" id="UP000199005">
    <property type="component" value="Unassembled WGS sequence"/>
</dbReference>